<dbReference type="InterPro" id="IPR015797">
    <property type="entry name" value="NUDIX_hydrolase-like_dom_sf"/>
</dbReference>
<proteinExistence type="predicted"/>
<gene>
    <name evidence="1" type="ORF">GMBLW1_28180</name>
</gene>
<dbReference type="EMBL" id="LR593887">
    <property type="protein sequence ID" value="VTR97709.1"/>
    <property type="molecule type" value="Genomic_DNA"/>
</dbReference>
<dbReference type="InParanoid" id="A0A6C2YJK6"/>
<reference evidence="1" key="1">
    <citation type="submission" date="2019-04" db="EMBL/GenBank/DDBJ databases">
        <authorList>
            <consortium name="Science for Life Laboratories"/>
        </authorList>
    </citation>
    <scope>NUCLEOTIDE SEQUENCE</scope>
    <source>
        <strain evidence="1">MBLW1</strain>
    </source>
</reference>
<evidence type="ECO:0000313" key="2">
    <source>
        <dbReference type="Proteomes" id="UP000464378"/>
    </source>
</evidence>
<dbReference type="AlphaFoldDB" id="A0A6C2YJK6"/>
<dbReference type="SUPFAM" id="SSF55811">
    <property type="entry name" value="Nudix"/>
    <property type="match status" value="1"/>
</dbReference>
<dbReference type="Proteomes" id="UP000464378">
    <property type="component" value="Chromosome"/>
</dbReference>
<protein>
    <submittedName>
        <fullName evidence="1">Phosphoesterase: MutT/nudix family protein</fullName>
    </submittedName>
</protein>
<dbReference type="KEGG" id="tim:GMBLW1_28180"/>
<keyword evidence="2" id="KW-1185">Reference proteome</keyword>
<dbReference type="RefSeq" id="WP_162656382.1">
    <property type="nucleotide sequence ID" value="NZ_LR593887.1"/>
</dbReference>
<dbReference type="Gene3D" id="3.90.79.10">
    <property type="entry name" value="Nucleoside Triphosphate Pyrophosphohydrolase"/>
    <property type="match status" value="1"/>
</dbReference>
<dbReference type="EMBL" id="LR586016">
    <property type="protein sequence ID" value="VIP01142.1"/>
    <property type="molecule type" value="Genomic_DNA"/>
</dbReference>
<organism evidence="1">
    <name type="scientific">Tuwongella immobilis</name>
    <dbReference type="NCBI Taxonomy" id="692036"/>
    <lineage>
        <taxon>Bacteria</taxon>
        <taxon>Pseudomonadati</taxon>
        <taxon>Planctomycetota</taxon>
        <taxon>Planctomycetia</taxon>
        <taxon>Gemmatales</taxon>
        <taxon>Gemmataceae</taxon>
        <taxon>Tuwongella</taxon>
    </lineage>
</organism>
<accession>A0A6C2YJK6</accession>
<name>A0A6C2YJK6_9BACT</name>
<sequence>MEQVLVIPRQVLQQAGLFSGFRAWDRRFAERILDRRQFQYRPRETVEYEPGWIQLIPYVVLTCGREVFHYTRGGGLEDRLMQRRSIGLGGHLCAEDAVDGGDPFRTGMLREVFEEIEIFSEYTEKPLGFLYDPSIFVGTLHLGIAHQFLLQEPVAVAKETGIDAFGFAPIPELRRFNDQFESWSRWILDVL</sequence>
<evidence type="ECO:0000313" key="1">
    <source>
        <dbReference type="EMBL" id="VIP01142.1"/>
    </source>
</evidence>